<keyword evidence="4" id="KW-1185">Reference proteome</keyword>
<feature type="domain" description="Resolvase/invertase-type recombinase catalytic" evidence="1">
    <location>
        <begin position="18"/>
        <end position="166"/>
    </location>
</feature>
<dbReference type="Gene3D" id="3.90.1750.20">
    <property type="entry name" value="Putative Large Serine Recombinase, Chain B, Domain 2"/>
    <property type="match status" value="2"/>
</dbReference>
<evidence type="ECO:0000259" key="2">
    <source>
        <dbReference type="PROSITE" id="PS51737"/>
    </source>
</evidence>
<dbReference type="RefSeq" id="WP_368847074.1">
    <property type="nucleotide sequence ID" value="NZ_CP194411.1"/>
</dbReference>
<evidence type="ECO:0000313" key="3">
    <source>
        <dbReference type="EMBL" id="MEX5285348.1"/>
    </source>
</evidence>
<proteinExistence type="predicted"/>
<comment type="caution">
    <text evidence="3">The sequence shown here is derived from an EMBL/GenBank/DDBJ whole genome shotgun (WGS) entry which is preliminary data.</text>
</comment>
<feature type="domain" description="Recombinase" evidence="2">
    <location>
        <begin position="173"/>
        <end position="292"/>
    </location>
</feature>
<dbReference type="PANTHER" id="PTHR30461">
    <property type="entry name" value="DNA-INVERTASE FROM LAMBDOID PROPHAGE"/>
    <property type="match status" value="1"/>
</dbReference>
<reference evidence="3 4" key="1">
    <citation type="submission" date="2023-04" db="EMBL/GenBank/DDBJ databases">
        <title>Genome Sequence of Selenomonas sputigena ATCC 33150.</title>
        <authorList>
            <person name="Miller D.P."/>
            <person name="Anvari S."/>
            <person name="Polson S.W."/>
            <person name="Macdonald M."/>
            <person name="Mcdowell J.V."/>
        </authorList>
    </citation>
    <scope>NUCLEOTIDE SEQUENCE [LARGE SCALE GENOMIC DNA]</scope>
    <source>
        <strain evidence="3 4">ATCC 33150</strain>
    </source>
</reference>
<dbReference type="Pfam" id="PF07508">
    <property type="entry name" value="Recombinase"/>
    <property type="match status" value="2"/>
</dbReference>
<dbReference type="InterPro" id="IPR038109">
    <property type="entry name" value="DNA_bind_recomb_sf"/>
</dbReference>
<dbReference type="InterPro" id="IPR036162">
    <property type="entry name" value="Resolvase-like_N_sf"/>
</dbReference>
<dbReference type="Gene3D" id="3.40.50.1390">
    <property type="entry name" value="Resolvase, N-terminal catalytic domain"/>
    <property type="match status" value="1"/>
</dbReference>
<accession>A0ABV3X582</accession>
<dbReference type="EMBL" id="JARVLH010000003">
    <property type="protein sequence ID" value="MEX5285348.1"/>
    <property type="molecule type" value="Genomic_DNA"/>
</dbReference>
<evidence type="ECO:0000259" key="1">
    <source>
        <dbReference type="PROSITE" id="PS51736"/>
    </source>
</evidence>
<dbReference type="InterPro" id="IPR006119">
    <property type="entry name" value="Resolv_N"/>
</dbReference>
<dbReference type="SMART" id="SM00857">
    <property type="entry name" value="Resolvase"/>
    <property type="match status" value="1"/>
</dbReference>
<dbReference type="Proteomes" id="UP001559623">
    <property type="component" value="Unassembled WGS sequence"/>
</dbReference>
<gene>
    <name evidence="3" type="ORF">QCO44_06815</name>
</gene>
<dbReference type="CDD" id="cd00338">
    <property type="entry name" value="Ser_Recombinase"/>
    <property type="match status" value="1"/>
</dbReference>
<organism evidence="3 4">
    <name type="scientific">Selenomonas sputigena</name>
    <dbReference type="NCBI Taxonomy" id="69823"/>
    <lineage>
        <taxon>Bacteria</taxon>
        <taxon>Bacillati</taxon>
        <taxon>Bacillota</taxon>
        <taxon>Negativicutes</taxon>
        <taxon>Selenomonadales</taxon>
        <taxon>Selenomonadaceae</taxon>
        <taxon>Selenomonas</taxon>
    </lineage>
</organism>
<dbReference type="InterPro" id="IPR050639">
    <property type="entry name" value="SSR_resolvase"/>
</dbReference>
<dbReference type="InterPro" id="IPR011109">
    <property type="entry name" value="DNA_bind_recombinase_dom"/>
</dbReference>
<sequence>MKITRIEPTVATLTPKKKVAAYARVSVESDRLNHLLSAQVSYYSKLIQNNPEWIYVGVYADSGISGGGISRRAEFKRLLADCDVGRIDIVLCKSISRFARNTVDLLETVRHLKSLGIDVWFEKENIQSLSADGELMLGILAGFAEEESRSQSDNAKWSIQKKFERGEQWHAAAYGYRWDGKSFVICEEEADAIRVIYDNFLKDIPLSQTSRWLQKHGHASSVPFIRYALRNMVYAGDVLLQRYITENPRTHRIIENKGQLPRYYITDNHPAIIDRETFDKVQKKIQDSYDFNPAAHRIVKPSCFSAKIICGRCGAHFVKGVCKTNGHDGLQEHWHCYDKIRKRTCDARNIRGYRLREASCEVLGLTEFDETAFARTVEKILTTDTDVLEFHFYDGTVKTARIHYFNQAEKKRTDPHKKPFGYQWSKNGYVLVPKEAEAVRLIFQYYLDGWQITDISRKLEADGYGSFRGKISRKLIAYTLASDFYLGVRRIKAQFSKSGQEEIIENDHEPLVTQEMFDAAQARRQAEYKRWKGRERDAECDGHPR</sequence>
<dbReference type="Pfam" id="PF00239">
    <property type="entry name" value="Resolvase"/>
    <property type="match status" value="1"/>
</dbReference>
<evidence type="ECO:0000313" key="4">
    <source>
        <dbReference type="Proteomes" id="UP001559623"/>
    </source>
</evidence>
<protein>
    <submittedName>
        <fullName evidence="3">Recombinase family protein</fullName>
    </submittedName>
</protein>
<dbReference type="PANTHER" id="PTHR30461:SF23">
    <property type="entry name" value="DNA RECOMBINASE-RELATED"/>
    <property type="match status" value="1"/>
</dbReference>
<name>A0ABV3X582_9FIRM</name>
<feature type="domain" description="Recombinase" evidence="2">
    <location>
        <begin position="419"/>
        <end position="530"/>
    </location>
</feature>
<dbReference type="PROSITE" id="PS51736">
    <property type="entry name" value="RECOMBINASES_3"/>
    <property type="match status" value="1"/>
</dbReference>
<dbReference type="SUPFAM" id="SSF53041">
    <property type="entry name" value="Resolvase-like"/>
    <property type="match status" value="1"/>
</dbReference>
<dbReference type="PROSITE" id="PS51737">
    <property type="entry name" value="RECOMBINASE_DNA_BIND"/>
    <property type="match status" value="2"/>
</dbReference>